<comment type="caution">
    <text evidence="1">The sequence shown here is derived from an EMBL/GenBank/DDBJ whole genome shotgun (WGS) entry which is preliminary data.</text>
</comment>
<dbReference type="EMBL" id="ADNT01000062">
    <property type="protein sequence ID" value="EFG49811.1"/>
    <property type="molecule type" value="Genomic_DNA"/>
</dbReference>
<accession>A0ABN0A9G7</accession>
<organism evidence="1 2">
    <name type="scientific">Aerococcus viridans (strain ATCC 11563 / DSM 20340 / CCUG 4311 / JCM 20461 / NBRC 12219 / NCTC 8251 / M1)</name>
    <dbReference type="NCBI Taxonomy" id="655812"/>
    <lineage>
        <taxon>Bacteria</taxon>
        <taxon>Bacillati</taxon>
        <taxon>Bacillota</taxon>
        <taxon>Bacilli</taxon>
        <taxon>Lactobacillales</taxon>
        <taxon>Aerococcaceae</taxon>
        <taxon>Aerococcus</taxon>
    </lineage>
</organism>
<sequence length="46" mass="5605">MAISLNYTYEHLKKRLGQNYFCEKSSPTFVYFYKDIEKYTPTTEQK</sequence>
<evidence type="ECO:0000313" key="1">
    <source>
        <dbReference type="EMBL" id="EFG49811.1"/>
    </source>
</evidence>
<keyword evidence="2" id="KW-1185">Reference proteome</keyword>
<reference evidence="1 2" key="1">
    <citation type="submission" date="2010-04" db="EMBL/GenBank/DDBJ databases">
        <authorList>
            <person name="Muzny D."/>
            <person name="Qin X."/>
            <person name="Deng J."/>
            <person name="Jiang H."/>
            <person name="Liu Y."/>
            <person name="Qu J."/>
            <person name="Song X.-Z."/>
            <person name="Zhang L."/>
            <person name="Thornton R."/>
            <person name="Coyle M."/>
            <person name="Francisco L."/>
            <person name="Jackson L."/>
            <person name="Javaid M."/>
            <person name="Korchina V."/>
            <person name="Kovar C."/>
            <person name="Mata R."/>
            <person name="Mathew T."/>
            <person name="Ngo R."/>
            <person name="Nguyen L."/>
            <person name="Nguyen N."/>
            <person name="Okwuonu G."/>
            <person name="Ongeri F."/>
            <person name="Pham C."/>
            <person name="Simmons D."/>
            <person name="Wilczek-Boney K."/>
            <person name="Hale W."/>
            <person name="Jakkamsetti A."/>
            <person name="Pham P."/>
            <person name="Ruth R."/>
            <person name="San Lucas F."/>
            <person name="Warren J."/>
            <person name="Zhang J."/>
            <person name="Zhao Z."/>
            <person name="Zhou C."/>
            <person name="Zhu D."/>
            <person name="Lee S."/>
            <person name="Bess C."/>
            <person name="Blankenburg K."/>
            <person name="Forbes L."/>
            <person name="Fu Q."/>
            <person name="Gubbala S."/>
            <person name="Hirani K."/>
            <person name="Jayaseelan J.C."/>
            <person name="Lara F."/>
            <person name="Munidasa M."/>
            <person name="Palculict T."/>
            <person name="Patil S."/>
            <person name="Pu L.-L."/>
            <person name="Saada N."/>
            <person name="Tang L."/>
            <person name="Weissenberger G."/>
            <person name="Zhu Y."/>
            <person name="Hemphill L."/>
            <person name="Shang Y."/>
            <person name="Youmans B."/>
            <person name="Ayvaz T."/>
            <person name="Ross M."/>
            <person name="Santibanez J."/>
            <person name="Aqrawi P."/>
            <person name="Gross S."/>
            <person name="Joshi V."/>
            <person name="Fowler G."/>
            <person name="Nazareth L."/>
            <person name="Reid J."/>
            <person name="Worley K."/>
            <person name="Petrosino J."/>
            <person name="Highlander S."/>
            <person name="Gibbs R."/>
            <person name="Gibbs R."/>
        </authorList>
    </citation>
    <scope>NUCLEOTIDE SEQUENCE [LARGE SCALE GENOMIC DNA]</scope>
    <source>
        <strain evidence="1 2">ATCC 11563</strain>
    </source>
</reference>
<gene>
    <name evidence="1" type="ORF">HMPREF0061_0865</name>
</gene>
<proteinExistence type="predicted"/>
<evidence type="ECO:0000313" key="2">
    <source>
        <dbReference type="Proteomes" id="UP000003764"/>
    </source>
</evidence>
<dbReference type="Proteomes" id="UP000003764">
    <property type="component" value="Unassembled WGS sequence"/>
</dbReference>
<protein>
    <submittedName>
        <fullName evidence="1">Uncharacterized protein</fullName>
    </submittedName>
</protein>
<name>A0ABN0A9G7_AERVM</name>
<feature type="non-terminal residue" evidence="1">
    <location>
        <position position="46"/>
    </location>
</feature>